<accession>A0A812PDI8</accession>
<keyword evidence="2" id="KW-1185">Reference proteome</keyword>
<evidence type="ECO:0000313" key="2">
    <source>
        <dbReference type="Proteomes" id="UP000604046"/>
    </source>
</evidence>
<comment type="caution">
    <text evidence="1">The sequence shown here is derived from an EMBL/GenBank/DDBJ whole genome shotgun (WGS) entry which is preliminary data.</text>
</comment>
<dbReference type="OrthoDB" id="10376413at2759"/>
<dbReference type="EMBL" id="CAJNDS010002107">
    <property type="protein sequence ID" value="CAE7331047.1"/>
    <property type="molecule type" value="Genomic_DNA"/>
</dbReference>
<protein>
    <submittedName>
        <fullName evidence="1">Uncharacterized protein</fullName>
    </submittedName>
</protein>
<sequence>MAHRYGPQGCVKTFRDEKSRTCIMKTDCSTAAGFSEFDMGFRCGSACVGCDDSKAVVHLFGLGSFAVKETFDTQIACDKCLPLEENKHQTVSDLASEVVSLRQNLAEVSSSMDGLQKKVLSAIQLRGGHGQ</sequence>
<name>A0A812PDI8_9DINO</name>
<proteinExistence type="predicted"/>
<evidence type="ECO:0000313" key="1">
    <source>
        <dbReference type="EMBL" id="CAE7331047.1"/>
    </source>
</evidence>
<reference evidence="1" key="1">
    <citation type="submission" date="2021-02" db="EMBL/GenBank/DDBJ databases">
        <authorList>
            <person name="Dougan E. K."/>
            <person name="Rhodes N."/>
            <person name="Thang M."/>
            <person name="Chan C."/>
        </authorList>
    </citation>
    <scope>NUCLEOTIDE SEQUENCE</scope>
</reference>
<organism evidence="1 2">
    <name type="scientific">Symbiodinium natans</name>
    <dbReference type="NCBI Taxonomy" id="878477"/>
    <lineage>
        <taxon>Eukaryota</taxon>
        <taxon>Sar</taxon>
        <taxon>Alveolata</taxon>
        <taxon>Dinophyceae</taxon>
        <taxon>Suessiales</taxon>
        <taxon>Symbiodiniaceae</taxon>
        <taxon>Symbiodinium</taxon>
    </lineage>
</organism>
<dbReference type="Proteomes" id="UP000604046">
    <property type="component" value="Unassembled WGS sequence"/>
</dbReference>
<dbReference type="AlphaFoldDB" id="A0A812PDI8"/>
<gene>
    <name evidence="1" type="ORF">SNAT2548_LOCUS17318</name>
</gene>